<reference evidence="1 2" key="1">
    <citation type="journal article" date="2021" name="Elife">
        <title>Chloroplast acquisition without the gene transfer in kleptoplastic sea slugs, Plakobranchus ocellatus.</title>
        <authorList>
            <person name="Maeda T."/>
            <person name="Takahashi S."/>
            <person name="Yoshida T."/>
            <person name="Shimamura S."/>
            <person name="Takaki Y."/>
            <person name="Nagai Y."/>
            <person name="Toyoda A."/>
            <person name="Suzuki Y."/>
            <person name="Arimoto A."/>
            <person name="Ishii H."/>
            <person name="Satoh N."/>
            <person name="Nishiyama T."/>
            <person name="Hasebe M."/>
            <person name="Maruyama T."/>
            <person name="Minagawa J."/>
            <person name="Obokata J."/>
            <person name="Shigenobu S."/>
        </authorList>
    </citation>
    <scope>NUCLEOTIDE SEQUENCE [LARGE SCALE GENOMIC DNA]</scope>
</reference>
<protein>
    <submittedName>
        <fullName evidence="1">Uncharacterized protein</fullName>
    </submittedName>
</protein>
<dbReference type="EMBL" id="BLXT01004237">
    <property type="protein sequence ID" value="GFO11220.1"/>
    <property type="molecule type" value="Genomic_DNA"/>
</dbReference>
<proteinExistence type="predicted"/>
<gene>
    <name evidence="1" type="ORF">PoB_003772500</name>
</gene>
<dbReference type="AlphaFoldDB" id="A0AAV4AWK2"/>
<evidence type="ECO:0000313" key="2">
    <source>
        <dbReference type="Proteomes" id="UP000735302"/>
    </source>
</evidence>
<dbReference type="Proteomes" id="UP000735302">
    <property type="component" value="Unassembled WGS sequence"/>
</dbReference>
<evidence type="ECO:0000313" key="1">
    <source>
        <dbReference type="EMBL" id="GFO11220.1"/>
    </source>
</evidence>
<sequence>MRTVSLKLSSQPIFSCSFRGSGRNAKQLTIESFPYHGGGYLLVRSAIELASSVSPVFGIGYDAALPLRSAGQSELFPSEFIHIWNAYGPGDRLCGRFADKCIIYCRGIGSHISRMLVKQIASDGTASYFPSRLALQEYNIPEFLMTIEWEFDPKDVTDDNGDVTFQCWAFDDTAHIEAKHDYHLHFDDHD</sequence>
<keyword evidence="2" id="KW-1185">Reference proteome</keyword>
<accession>A0AAV4AWK2</accession>
<organism evidence="1 2">
    <name type="scientific">Plakobranchus ocellatus</name>
    <dbReference type="NCBI Taxonomy" id="259542"/>
    <lineage>
        <taxon>Eukaryota</taxon>
        <taxon>Metazoa</taxon>
        <taxon>Spiralia</taxon>
        <taxon>Lophotrochozoa</taxon>
        <taxon>Mollusca</taxon>
        <taxon>Gastropoda</taxon>
        <taxon>Heterobranchia</taxon>
        <taxon>Euthyneura</taxon>
        <taxon>Panpulmonata</taxon>
        <taxon>Sacoglossa</taxon>
        <taxon>Placobranchoidea</taxon>
        <taxon>Plakobranchidae</taxon>
        <taxon>Plakobranchus</taxon>
    </lineage>
</organism>
<comment type="caution">
    <text evidence="1">The sequence shown here is derived from an EMBL/GenBank/DDBJ whole genome shotgun (WGS) entry which is preliminary data.</text>
</comment>
<name>A0AAV4AWK2_9GAST</name>